<dbReference type="AlphaFoldDB" id="A0AAX3Y5T4"/>
<keyword evidence="3" id="KW-1185">Reference proteome</keyword>
<evidence type="ECO:0000313" key="1">
    <source>
        <dbReference type="EMBL" id="MCZ4586258.1"/>
    </source>
</evidence>
<evidence type="ECO:0000313" key="4">
    <source>
        <dbReference type="Proteomes" id="UP001231166"/>
    </source>
</evidence>
<evidence type="ECO:0000313" key="2">
    <source>
        <dbReference type="EMBL" id="WLF44720.1"/>
    </source>
</evidence>
<accession>A0AAX3Y5T4</accession>
<gene>
    <name evidence="1" type="ORF">O4328_21650</name>
    <name evidence="2" type="ORF">Q5707_22595</name>
</gene>
<dbReference type="Proteomes" id="UP001066327">
    <property type="component" value="Unassembled WGS sequence"/>
</dbReference>
<dbReference type="EMBL" id="CP130953">
    <property type="protein sequence ID" value="WLF44720.1"/>
    <property type="molecule type" value="Genomic_DNA"/>
</dbReference>
<sequence>MSVAEMSDRFRGASDGRSECCVGLEARSVSSRFSFTTTTDCGSGRELIEQYPVPVRHTIAVNAFSGFWNLGANF</sequence>
<reference evidence="1" key="1">
    <citation type="submission" date="2022-12" db="EMBL/GenBank/DDBJ databases">
        <authorList>
            <person name="Krivoruchko A.V."/>
            <person name="Elkin A."/>
        </authorList>
    </citation>
    <scope>NUCLEOTIDE SEQUENCE</scope>
    <source>
        <strain evidence="1">IEGM 249</strain>
    </source>
</reference>
<protein>
    <submittedName>
        <fullName evidence="2">Uncharacterized protein</fullName>
    </submittedName>
</protein>
<evidence type="ECO:0000313" key="3">
    <source>
        <dbReference type="Proteomes" id="UP001066327"/>
    </source>
</evidence>
<reference evidence="2" key="2">
    <citation type="submission" date="2023-07" db="EMBL/GenBank/DDBJ databases">
        <title>Genomic analysis of Rhodococcus opacus VOC-14 with glycol ethers degradation activity.</title>
        <authorList>
            <person name="Narkevich D.A."/>
            <person name="Hlushen A.M."/>
            <person name="Akhremchuk A.E."/>
            <person name="Sikolenko M.A."/>
            <person name="Valentovich L.N."/>
        </authorList>
    </citation>
    <scope>NUCLEOTIDE SEQUENCE</scope>
    <source>
        <strain evidence="2">VOC-14</strain>
    </source>
</reference>
<dbReference type="RefSeq" id="WP_147437010.1">
    <property type="nucleotide sequence ID" value="NZ_CAJUXZ010000001.1"/>
</dbReference>
<dbReference type="EMBL" id="JAPWIS010000011">
    <property type="protein sequence ID" value="MCZ4586258.1"/>
    <property type="molecule type" value="Genomic_DNA"/>
</dbReference>
<proteinExistence type="predicted"/>
<dbReference type="Proteomes" id="UP001231166">
    <property type="component" value="Chromosome"/>
</dbReference>
<name>A0AAX3Y5T4_RHOOP</name>
<organism evidence="2 4">
    <name type="scientific">Rhodococcus opacus</name>
    <name type="common">Nocardia opaca</name>
    <dbReference type="NCBI Taxonomy" id="37919"/>
    <lineage>
        <taxon>Bacteria</taxon>
        <taxon>Bacillati</taxon>
        <taxon>Actinomycetota</taxon>
        <taxon>Actinomycetes</taxon>
        <taxon>Mycobacteriales</taxon>
        <taxon>Nocardiaceae</taxon>
        <taxon>Rhodococcus</taxon>
    </lineage>
</organism>